<evidence type="ECO:0000313" key="3">
    <source>
        <dbReference type="EMBL" id="MBB4917963.1"/>
    </source>
</evidence>
<dbReference type="Proteomes" id="UP000552644">
    <property type="component" value="Unassembled WGS sequence"/>
</dbReference>
<accession>A0A7W7QQV3</accession>
<protein>
    <recommendedName>
        <fullName evidence="5">Mce-associated membrane protein</fullName>
    </recommendedName>
</protein>
<evidence type="ECO:0008006" key="5">
    <source>
        <dbReference type="Google" id="ProtNLM"/>
    </source>
</evidence>
<keyword evidence="2" id="KW-0812">Transmembrane</keyword>
<evidence type="ECO:0000256" key="1">
    <source>
        <dbReference type="SAM" id="MobiDB-lite"/>
    </source>
</evidence>
<keyword evidence="2" id="KW-1133">Transmembrane helix</keyword>
<evidence type="ECO:0000256" key="2">
    <source>
        <dbReference type="SAM" id="Phobius"/>
    </source>
</evidence>
<comment type="caution">
    <text evidence="3">The sequence shown here is derived from an EMBL/GenBank/DDBJ whole genome shotgun (WGS) entry which is preliminary data.</text>
</comment>
<reference evidence="3 4" key="1">
    <citation type="submission" date="2020-08" db="EMBL/GenBank/DDBJ databases">
        <title>Genomic Encyclopedia of Type Strains, Phase III (KMG-III): the genomes of soil and plant-associated and newly described type strains.</title>
        <authorList>
            <person name="Whitman W."/>
        </authorList>
    </citation>
    <scope>NUCLEOTIDE SEQUENCE [LARGE SCALE GENOMIC DNA]</scope>
    <source>
        <strain evidence="3 4">CECT 8840</strain>
    </source>
</reference>
<organism evidence="3 4">
    <name type="scientific">Streptosporangium saharense</name>
    <dbReference type="NCBI Taxonomy" id="1706840"/>
    <lineage>
        <taxon>Bacteria</taxon>
        <taxon>Bacillati</taxon>
        <taxon>Actinomycetota</taxon>
        <taxon>Actinomycetes</taxon>
        <taxon>Streptosporangiales</taxon>
        <taxon>Streptosporangiaceae</taxon>
        <taxon>Streptosporangium</taxon>
    </lineage>
</organism>
<keyword evidence="2" id="KW-0472">Membrane</keyword>
<dbReference type="EMBL" id="JACHJP010000005">
    <property type="protein sequence ID" value="MBB4917963.1"/>
    <property type="molecule type" value="Genomic_DNA"/>
</dbReference>
<evidence type="ECO:0000313" key="4">
    <source>
        <dbReference type="Proteomes" id="UP000552644"/>
    </source>
</evidence>
<feature type="region of interest" description="Disordered" evidence="1">
    <location>
        <begin position="34"/>
        <end position="59"/>
    </location>
</feature>
<sequence length="215" mass="22834">MVEGRRGIVFAVLVAMLALVGIYLTMWPSSGGGGQEPAAEPAGVSRTTRGEAEPPHAEATASNAPFDVYSYLPMTKQELAAAADYARRFTVEYGTFSYDEQPSAYGDRLRSYTTSEFADVLLRTVTSPGTIAANTADQVVSVGSAKVKEIRQVQRSSVIFVVTGTQTVTAKSGAKERTADYAVTVVELGTEWRVHDLQPADEGQDGDDQSSGAVG</sequence>
<name>A0A7W7QQV3_9ACTN</name>
<feature type="region of interest" description="Disordered" evidence="1">
    <location>
        <begin position="196"/>
        <end position="215"/>
    </location>
</feature>
<gene>
    <name evidence="3" type="ORF">FHS44_005083</name>
</gene>
<feature type="transmembrane region" description="Helical" evidence="2">
    <location>
        <begin position="7"/>
        <end position="27"/>
    </location>
</feature>
<dbReference type="RefSeq" id="WP_184718693.1">
    <property type="nucleotide sequence ID" value="NZ_JACHJP010000005.1"/>
</dbReference>
<keyword evidence="4" id="KW-1185">Reference proteome</keyword>
<dbReference type="AlphaFoldDB" id="A0A7W7QQV3"/>
<proteinExistence type="predicted"/>